<accession>A0ABQ6CLL9</accession>
<organism evidence="2 3">
    <name type="scientific">Labrys miyagiensis</name>
    <dbReference type="NCBI Taxonomy" id="346912"/>
    <lineage>
        <taxon>Bacteria</taxon>
        <taxon>Pseudomonadati</taxon>
        <taxon>Pseudomonadota</taxon>
        <taxon>Alphaproteobacteria</taxon>
        <taxon>Hyphomicrobiales</taxon>
        <taxon>Xanthobacteraceae</taxon>
        <taxon>Labrys</taxon>
    </lineage>
</organism>
<evidence type="ECO:0000256" key="1">
    <source>
        <dbReference type="SAM" id="SignalP"/>
    </source>
</evidence>
<reference evidence="3" key="1">
    <citation type="journal article" date="2019" name="Int. J. Syst. Evol. Microbiol.">
        <title>The Global Catalogue of Microorganisms (GCM) 10K type strain sequencing project: providing services to taxonomists for standard genome sequencing and annotation.</title>
        <authorList>
            <consortium name="The Broad Institute Genomics Platform"/>
            <consortium name="The Broad Institute Genome Sequencing Center for Infectious Disease"/>
            <person name="Wu L."/>
            <person name="Ma J."/>
        </authorList>
    </citation>
    <scope>NUCLEOTIDE SEQUENCE [LARGE SCALE GENOMIC DNA]</scope>
    <source>
        <strain evidence="3">NBRC 101365</strain>
    </source>
</reference>
<protein>
    <submittedName>
        <fullName evidence="2">Uncharacterized protein</fullName>
    </submittedName>
</protein>
<feature type="chain" id="PRO_5045518962" evidence="1">
    <location>
        <begin position="24"/>
        <end position="189"/>
    </location>
</feature>
<comment type="caution">
    <text evidence="2">The sequence shown here is derived from an EMBL/GenBank/DDBJ whole genome shotgun (WGS) entry which is preliminary data.</text>
</comment>
<sequence length="189" mass="20413">MKLPKLSLFCSLALLAGLAPARAAQDNLPALFGSRITAAPHFAAPIATGDFAGDSLPDRVYFVKIAPASPTATLAPDVIVNDKTFGTAPLGKWGEDLALAIVQGNGKVKTLLTGYEGEDTNDFFSDPMWHEAKPPVHLAKRGSKIFVTFRRQNKAIRNDVLVIETEAGIDTALYWTGKGYAWFQPDEEP</sequence>
<name>A0ABQ6CLL9_9HYPH</name>
<gene>
    <name evidence="2" type="ORF">GCM10007874_21840</name>
</gene>
<keyword evidence="3" id="KW-1185">Reference proteome</keyword>
<keyword evidence="1" id="KW-0732">Signal</keyword>
<evidence type="ECO:0000313" key="2">
    <source>
        <dbReference type="EMBL" id="GLS19167.1"/>
    </source>
</evidence>
<dbReference type="Proteomes" id="UP001156882">
    <property type="component" value="Unassembled WGS sequence"/>
</dbReference>
<dbReference type="EMBL" id="BSPC01000021">
    <property type="protein sequence ID" value="GLS19167.1"/>
    <property type="molecule type" value="Genomic_DNA"/>
</dbReference>
<proteinExistence type="predicted"/>
<feature type="signal peptide" evidence="1">
    <location>
        <begin position="1"/>
        <end position="23"/>
    </location>
</feature>
<dbReference type="RefSeq" id="WP_284312044.1">
    <property type="nucleotide sequence ID" value="NZ_BSPC01000021.1"/>
</dbReference>
<evidence type="ECO:0000313" key="3">
    <source>
        <dbReference type="Proteomes" id="UP001156882"/>
    </source>
</evidence>